<reference evidence="1" key="1">
    <citation type="submission" date="2014-12" db="EMBL/GenBank/DDBJ databases">
        <title>Insight into the proteome of Arion vulgaris.</title>
        <authorList>
            <person name="Aradska J."/>
            <person name="Bulat T."/>
            <person name="Smidak R."/>
            <person name="Sarate P."/>
            <person name="Gangsoo J."/>
            <person name="Sialana F."/>
            <person name="Bilban M."/>
            <person name="Lubec G."/>
        </authorList>
    </citation>
    <scope>NUCLEOTIDE SEQUENCE</scope>
    <source>
        <tissue evidence="1">Skin</tissue>
    </source>
</reference>
<proteinExistence type="predicted"/>
<protein>
    <submittedName>
        <fullName evidence="1">Uncharacterized protein</fullName>
    </submittedName>
</protein>
<gene>
    <name evidence="1" type="primary">ORF128252</name>
</gene>
<organism evidence="1">
    <name type="scientific">Arion vulgaris</name>
    <dbReference type="NCBI Taxonomy" id="1028688"/>
    <lineage>
        <taxon>Eukaryota</taxon>
        <taxon>Metazoa</taxon>
        <taxon>Spiralia</taxon>
        <taxon>Lophotrochozoa</taxon>
        <taxon>Mollusca</taxon>
        <taxon>Gastropoda</taxon>
        <taxon>Heterobranchia</taxon>
        <taxon>Euthyneura</taxon>
        <taxon>Panpulmonata</taxon>
        <taxon>Eupulmonata</taxon>
        <taxon>Stylommatophora</taxon>
        <taxon>Helicina</taxon>
        <taxon>Arionoidea</taxon>
        <taxon>Arionidae</taxon>
        <taxon>Arion</taxon>
    </lineage>
</organism>
<evidence type="ECO:0000313" key="1">
    <source>
        <dbReference type="EMBL" id="CEK81843.1"/>
    </source>
</evidence>
<dbReference type="EMBL" id="HACG01034978">
    <property type="protein sequence ID" value="CEK81843.1"/>
    <property type="molecule type" value="Transcribed_RNA"/>
</dbReference>
<accession>A0A0B7ALV6</accession>
<name>A0A0B7ALV6_9EUPU</name>
<dbReference type="AlphaFoldDB" id="A0A0B7ALV6"/>
<sequence length="54" mass="6392">MKTKLWRNLTDLKLTVQFVVHSGLSTCPVITKENKLQLHTRVENLVFRAQERDR</sequence>